<protein>
    <submittedName>
        <fullName evidence="1">Uncharacterized protein</fullName>
    </submittedName>
</protein>
<organism evidence="1 2">
    <name type="scientific">Aureobasidium namibiae CBS 147.97</name>
    <dbReference type="NCBI Taxonomy" id="1043004"/>
    <lineage>
        <taxon>Eukaryota</taxon>
        <taxon>Fungi</taxon>
        <taxon>Dikarya</taxon>
        <taxon>Ascomycota</taxon>
        <taxon>Pezizomycotina</taxon>
        <taxon>Dothideomycetes</taxon>
        <taxon>Dothideomycetidae</taxon>
        <taxon>Dothideales</taxon>
        <taxon>Saccotheciaceae</taxon>
        <taxon>Aureobasidium</taxon>
    </lineage>
</organism>
<reference evidence="1 2" key="1">
    <citation type="journal article" date="2014" name="BMC Genomics">
        <title>Genome sequencing of four Aureobasidium pullulans varieties: biotechnological potential, stress tolerance, and description of new species.</title>
        <authorList>
            <person name="Gostin Ar C."/>
            <person name="Ohm R.A."/>
            <person name="Kogej T."/>
            <person name="Sonjak S."/>
            <person name="Turk M."/>
            <person name="Zajc J."/>
            <person name="Zalar P."/>
            <person name="Grube M."/>
            <person name="Sun H."/>
            <person name="Han J."/>
            <person name="Sharma A."/>
            <person name="Chiniquy J."/>
            <person name="Ngan C.Y."/>
            <person name="Lipzen A."/>
            <person name="Barry K."/>
            <person name="Grigoriev I.V."/>
            <person name="Gunde-Cimerman N."/>
        </authorList>
    </citation>
    <scope>NUCLEOTIDE SEQUENCE [LARGE SCALE GENOMIC DNA]</scope>
    <source>
        <strain evidence="1 2">CBS 147.97</strain>
    </source>
</reference>
<dbReference type="Proteomes" id="UP000027730">
    <property type="component" value="Unassembled WGS sequence"/>
</dbReference>
<sequence>MFELQPLLNEGLRAFHSLCTLRIFGYEGCLKEAKVYEDELFGSFFILIQHLLTTYHGNEALKSCFLEKLILDEEDLLHMRYIHRRIRETGNPNFAAGNANLVARTAWLLFQRQIAGQTQLLEYLGDLLYVMELHAMTMQEIDGVVQIVDRQTVCIDWLYHFRSTTRFKRFRERTFQIAQSGLKQQQEFVMLAKVAENALIKVSARVVLMAR</sequence>
<dbReference type="HOGENOM" id="CLU_1304640_0_0_1"/>
<accession>A0A074WEE1</accession>
<name>A0A074WEE1_9PEZI</name>
<dbReference type="EMBL" id="KL584733">
    <property type="protein sequence ID" value="KEQ68257.1"/>
    <property type="molecule type" value="Genomic_DNA"/>
</dbReference>
<dbReference type="RefSeq" id="XP_013422440.1">
    <property type="nucleotide sequence ID" value="XM_013566986.1"/>
</dbReference>
<dbReference type="AlphaFoldDB" id="A0A074WEE1"/>
<evidence type="ECO:0000313" key="1">
    <source>
        <dbReference type="EMBL" id="KEQ68257.1"/>
    </source>
</evidence>
<gene>
    <name evidence="1" type="ORF">M436DRAFT_68323</name>
</gene>
<proteinExistence type="predicted"/>
<evidence type="ECO:0000313" key="2">
    <source>
        <dbReference type="Proteomes" id="UP000027730"/>
    </source>
</evidence>
<keyword evidence="2" id="KW-1185">Reference proteome</keyword>
<dbReference type="GeneID" id="25414398"/>